<evidence type="ECO:0000313" key="2">
    <source>
        <dbReference type="Proteomes" id="UP000789525"/>
    </source>
</evidence>
<dbReference type="Proteomes" id="UP000789525">
    <property type="component" value="Unassembled WGS sequence"/>
</dbReference>
<feature type="non-terminal residue" evidence="1">
    <location>
        <position position="1"/>
    </location>
</feature>
<evidence type="ECO:0000313" key="1">
    <source>
        <dbReference type="EMBL" id="CAG8510031.1"/>
    </source>
</evidence>
<proteinExistence type="predicted"/>
<dbReference type="EMBL" id="CAJVPT010004611">
    <property type="protein sequence ID" value="CAG8510031.1"/>
    <property type="molecule type" value="Genomic_DNA"/>
</dbReference>
<name>A0ACA9L568_9GLOM</name>
<sequence length="128" mass="13843">VTAKLTIGSNAAFRGLYARSLTSQATEKASNAAKGTLSKIAGFQKPIVYNARVLKEIAKEVYVKENLRPPSAAQISEVWEGLKSIRPSDINKLSSDDIKTIGVRSLECLGFFIIGEVIGRRGLIGYNS</sequence>
<keyword evidence="2" id="KW-1185">Reference proteome</keyword>
<protein>
    <submittedName>
        <fullName evidence="1">5020_t:CDS:1</fullName>
    </submittedName>
</protein>
<reference evidence="1" key="1">
    <citation type="submission" date="2021-06" db="EMBL/GenBank/DDBJ databases">
        <authorList>
            <person name="Kallberg Y."/>
            <person name="Tangrot J."/>
            <person name="Rosling A."/>
        </authorList>
    </citation>
    <scope>NUCLEOTIDE SEQUENCE</scope>
    <source>
        <strain evidence="1">CL356</strain>
    </source>
</reference>
<gene>
    <name evidence="1" type="ORF">ACOLOM_LOCUS3178</name>
</gene>
<accession>A0ACA9L568</accession>
<comment type="caution">
    <text evidence="1">The sequence shown here is derived from an EMBL/GenBank/DDBJ whole genome shotgun (WGS) entry which is preliminary data.</text>
</comment>
<organism evidence="1 2">
    <name type="scientific">Acaulospora colombiana</name>
    <dbReference type="NCBI Taxonomy" id="27376"/>
    <lineage>
        <taxon>Eukaryota</taxon>
        <taxon>Fungi</taxon>
        <taxon>Fungi incertae sedis</taxon>
        <taxon>Mucoromycota</taxon>
        <taxon>Glomeromycotina</taxon>
        <taxon>Glomeromycetes</taxon>
        <taxon>Diversisporales</taxon>
        <taxon>Acaulosporaceae</taxon>
        <taxon>Acaulospora</taxon>
    </lineage>
</organism>